<evidence type="ECO:0000256" key="1">
    <source>
        <dbReference type="SAM" id="MobiDB-lite"/>
    </source>
</evidence>
<evidence type="ECO:0000313" key="3">
    <source>
        <dbReference type="Proteomes" id="UP000604475"/>
    </source>
</evidence>
<reference evidence="2" key="1">
    <citation type="submission" date="2020-12" db="EMBL/GenBank/DDBJ databases">
        <title>Genomic characterization of non-nitrogen-fixing Frankia strains.</title>
        <authorList>
            <person name="Carlos-Shanley C."/>
            <person name="Guerra T."/>
            <person name="Hahn D."/>
        </authorList>
    </citation>
    <scope>NUCLEOTIDE SEQUENCE</scope>
    <source>
        <strain evidence="2">CN6</strain>
    </source>
</reference>
<proteinExistence type="predicted"/>
<protein>
    <submittedName>
        <fullName evidence="2">Uncharacterized protein</fullName>
    </submittedName>
</protein>
<sequence length="439" mass="44892">MAVALVASLAVTLTVTPAGGRTRDWACDGLGLGCPESYLISVQADPDQMAGSPAGPLAATGYMFPIDPTDPSLPPAPPGGRDDCRGRAAWAASIGAVLADTTPLRADVAAGPNKQVRVVGFTVRVDGPVRSPVRGALLTCPAPPAVSQPEVVSLNLDLPALGMGVSAVAPPDGSAEVPAGASRSYLLAATTASCDCRWRVEAELLVGDERRLVTIGPDGARDGSAADNPDQPSFETTASSNERGLRFVQGRWWTASPWTMFDSNCPLPRLAAAVPTMDAWTVAALPARIEDGSTGSTDLAPWPARSVTCLWQVQAAAVAPGQSAGSLGVQALAFTDDAAARAEFAGLRPRPDLSPSPCGFVAYSPAAPPRQPVTATTVTGLGDEAVSTPGWLLAREGSRVVTVSLCLPPSADAGSAARPTPGGLVILRRLAEATLAGRW</sequence>
<dbReference type="Proteomes" id="UP000604475">
    <property type="component" value="Unassembled WGS sequence"/>
</dbReference>
<dbReference type="RefSeq" id="WP_203004245.1">
    <property type="nucleotide sequence ID" value="NZ_JADWYU010000257.1"/>
</dbReference>
<keyword evidence="3" id="KW-1185">Reference proteome</keyword>
<gene>
    <name evidence="2" type="ORF">I7412_08495</name>
</gene>
<evidence type="ECO:0000313" key="2">
    <source>
        <dbReference type="EMBL" id="MBL7627205.1"/>
    </source>
</evidence>
<name>A0A937RDX3_9ACTN</name>
<accession>A0A937RDX3</accession>
<dbReference type="EMBL" id="JAEACQ010000158">
    <property type="protein sequence ID" value="MBL7627205.1"/>
    <property type="molecule type" value="Genomic_DNA"/>
</dbReference>
<feature type="region of interest" description="Disordered" evidence="1">
    <location>
        <begin position="216"/>
        <end position="240"/>
    </location>
</feature>
<organism evidence="2 3">
    <name type="scientific">Frankia nepalensis</name>
    <dbReference type="NCBI Taxonomy" id="1836974"/>
    <lineage>
        <taxon>Bacteria</taxon>
        <taxon>Bacillati</taxon>
        <taxon>Actinomycetota</taxon>
        <taxon>Actinomycetes</taxon>
        <taxon>Frankiales</taxon>
        <taxon>Frankiaceae</taxon>
        <taxon>Frankia</taxon>
    </lineage>
</organism>
<dbReference type="AlphaFoldDB" id="A0A937RDX3"/>
<feature type="compositionally biased region" description="Polar residues" evidence="1">
    <location>
        <begin position="230"/>
        <end position="240"/>
    </location>
</feature>
<comment type="caution">
    <text evidence="2">The sequence shown here is derived from an EMBL/GenBank/DDBJ whole genome shotgun (WGS) entry which is preliminary data.</text>
</comment>